<keyword evidence="1" id="KW-1133">Transmembrane helix</keyword>
<protein>
    <submittedName>
        <fullName evidence="2">Uncharacterized protein</fullName>
    </submittedName>
</protein>
<feature type="transmembrane region" description="Helical" evidence="1">
    <location>
        <begin position="77"/>
        <end position="99"/>
    </location>
</feature>
<keyword evidence="3" id="KW-1185">Reference proteome</keyword>
<organism evidence="2 3">
    <name type="scientific">Streptomyces filamentosus</name>
    <name type="common">Streptomyces roseosporus</name>
    <dbReference type="NCBI Taxonomy" id="67294"/>
    <lineage>
        <taxon>Bacteria</taxon>
        <taxon>Bacillati</taxon>
        <taxon>Actinomycetota</taxon>
        <taxon>Actinomycetes</taxon>
        <taxon>Kitasatosporales</taxon>
        <taxon>Streptomycetaceae</taxon>
        <taxon>Streptomyces</taxon>
    </lineage>
</organism>
<name>A0A919BBG9_STRFL</name>
<evidence type="ECO:0000256" key="1">
    <source>
        <dbReference type="SAM" id="Phobius"/>
    </source>
</evidence>
<reference evidence="2" key="1">
    <citation type="journal article" date="2014" name="Int. J. Syst. Evol. Microbiol.">
        <title>Complete genome sequence of Corynebacterium casei LMG S-19264T (=DSM 44701T), isolated from a smear-ripened cheese.</title>
        <authorList>
            <consortium name="US DOE Joint Genome Institute (JGI-PGF)"/>
            <person name="Walter F."/>
            <person name="Albersmeier A."/>
            <person name="Kalinowski J."/>
            <person name="Ruckert C."/>
        </authorList>
    </citation>
    <scope>NUCLEOTIDE SEQUENCE</scope>
    <source>
        <strain evidence="2">JCM 4122</strain>
    </source>
</reference>
<accession>A0A919BBG9</accession>
<dbReference type="AlphaFoldDB" id="A0A919BBG9"/>
<gene>
    <name evidence="2" type="ORF">GCM10017667_03420</name>
</gene>
<proteinExistence type="predicted"/>
<dbReference type="EMBL" id="BNBE01000001">
    <property type="protein sequence ID" value="GHF79262.1"/>
    <property type="molecule type" value="Genomic_DNA"/>
</dbReference>
<reference evidence="2" key="2">
    <citation type="submission" date="2020-09" db="EMBL/GenBank/DDBJ databases">
        <authorList>
            <person name="Sun Q."/>
            <person name="Ohkuma M."/>
        </authorList>
    </citation>
    <scope>NUCLEOTIDE SEQUENCE</scope>
    <source>
        <strain evidence="2">JCM 4122</strain>
    </source>
</reference>
<evidence type="ECO:0000313" key="2">
    <source>
        <dbReference type="EMBL" id="GHF79262.1"/>
    </source>
</evidence>
<keyword evidence="1" id="KW-0812">Transmembrane</keyword>
<keyword evidence="1" id="KW-0472">Membrane</keyword>
<comment type="caution">
    <text evidence="2">The sequence shown here is derived from an EMBL/GenBank/DDBJ whole genome shotgun (WGS) entry which is preliminary data.</text>
</comment>
<evidence type="ECO:0000313" key="3">
    <source>
        <dbReference type="Proteomes" id="UP000632849"/>
    </source>
</evidence>
<dbReference type="RefSeq" id="WP_190040611.1">
    <property type="nucleotide sequence ID" value="NZ_BNBE01000001.1"/>
</dbReference>
<feature type="transmembrane region" description="Helical" evidence="1">
    <location>
        <begin position="27"/>
        <end position="47"/>
    </location>
</feature>
<sequence>MTNPTVVTTAAGAEPPLLVRARRSQGWGLGLLAAAGLLWAWFAVLLVTPYGEEGGDCAALIAREYDPADPCAELRDWPFMTALLGGSVPLAAVGSAVYASGSAARRVAEHLDTAPRA</sequence>
<dbReference type="Proteomes" id="UP000632849">
    <property type="component" value="Unassembled WGS sequence"/>
</dbReference>